<keyword evidence="1 4" id="KW-0349">Heme</keyword>
<dbReference type="EMBL" id="WXYO01000006">
    <property type="protein sequence ID" value="NAS12916.1"/>
    <property type="molecule type" value="Genomic_DNA"/>
</dbReference>
<accession>A0A6L9EDY4</accession>
<evidence type="ECO:0000256" key="1">
    <source>
        <dbReference type="ARBA" id="ARBA00022617"/>
    </source>
</evidence>
<evidence type="ECO:0000256" key="2">
    <source>
        <dbReference type="ARBA" id="ARBA00022723"/>
    </source>
</evidence>
<dbReference type="AlphaFoldDB" id="A0A6L9EDY4"/>
<dbReference type="RefSeq" id="WP_161435967.1">
    <property type="nucleotide sequence ID" value="NZ_WXYO01000006.1"/>
</dbReference>
<reference evidence="6 7" key="1">
    <citation type="submission" date="2020-01" db="EMBL/GenBank/DDBJ databases">
        <title>Bacteria diversity of Porities sp.</title>
        <authorList>
            <person name="Wang G."/>
        </authorList>
    </citation>
    <scope>NUCLEOTIDE SEQUENCE [LARGE SCALE GENOMIC DNA]</scope>
    <source>
        <strain evidence="6 7">R33</strain>
    </source>
</reference>
<keyword evidence="2 4" id="KW-0479">Metal-binding</keyword>
<keyword evidence="3 4" id="KW-0408">Iron</keyword>
<dbReference type="PANTHER" id="PTHR35008">
    <property type="entry name" value="BLL4482 PROTEIN-RELATED"/>
    <property type="match status" value="1"/>
</dbReference>
<dbReference type="InterPro" id="IPR036909">
    <property type="entry name" value="Cyt_c-like_dom_sf"/>
</dbReference>
<dbReference type="GO" id="GO:0020037">
    <property type="term" value="F:heme binding"/>
    <property type="evidence" value="ECO:0007669"/>
    <property type="project" value="InterPro"/>
</dbReference>
<proteinExistence type="predicted"/>
<dbReference type="PANTHER" id="PTHR35008:SF8">
    <property type="entry name" value="ALCOHOL DEHYDROGENASE CYTOCHROME C SUBUNIT"/>
    <property type="match status" value="1"/>
</dbReference>
<dbReference type="GO" id="GO:0009055">
    <property type="term" value="F:electron transfer activity"/>
    <property type="evidence" value="ECO:0007669"/>
    <property type="project" value="InterPro"/>
</dbReference>
<name>A0A6L9EDY4_9FLAO</name>
<dbReference type="SUPFAM" id="SSF46626">
    <property type="entry name" value="Cytochrome c"/>
    <property type="match status" value="1"/>
</dbReference>
<dbReference type="Pfam" id="PF00034">
    <property type="entry name" value="Cytochrom_C"/>
    <property type="match status" value="1"/>
</dbReference>
<feature type="domain" description="Cytochrome c" evidence="5">
    <location>
        <begin position="72"/>
        <end position="161"/>
    </location>
</feature>
<dbReference type="PROSITE" id="PS51007">
    <property type="entry name" value="CYTC"/>
    <property type="match status" value="1"/>
</dbReference>
<evidence type="ECO:0000313" key="7">
    <source>
        <dbReference type="Proteomes" id="UP000475249"/>
    </source>
</evidence>
<dbReference type="InterPro" id="IPR009056">
    <property type="entry name" value="Cyt_c-like_dom"/>
</dbReference>
<dbReference type="InterPro" id="IPR051459">
    <property type="entry name" value="Cytochrome_c-type_DH"/>
</dbReference>
<evidence type="ECO:0000256" key="3">
    <source>
        <dbReference type="ARBA" id="ARBA00023004"/>
    </source>
</evidence>
<dbReference type="GO" id="GO:0046872">
    <property type="term" value="F:metal ion binding"/>
    <property type="evidence" value="ECO:0007669"/>
    <property type="project" value="UniProtKB-KW"/>
</dbReference>
<keyword evidence="7" id="KW-1185">Reference proteome</keyword>
<protein>
    <submittedName>
        <fullName evidence="6">C-type cytochrome</fullName>
    </submittedName>
</protein>
<sequence length="181" mass="20100">MIQEVLFTELFMMVSNTRQFLRRQIKNRIELLLCLVCCSLISSCGQKDKKEHQEPSGVPEEKVVVKVDIPAEIMSSGKAVYDQYCLVCHQADGSGVPGLNAPLIESDYVQGDKEPYLTILLKGSLDGPSLNNGAYANNMPGFVQLKDQELADLASYVRNSFDNTGELITPEEVAEIRNKKD</sequence>
<organism evidence="6 7">
    <name type="scientific">Poritiphilus flavus</name>
    <dbReference type="NCBI Taxonomy" id="2697053"/>
    <lineage>
        <taxon>Bacteria</taxon>
        <taxon>Pseudomonadati</taxon>
        <taxon>Bacteroidota</taxon>
        <taxon>Flavobacteriia</taxon>
        <taxon>Flavobacteriales</taxon>
        <taxon>Flavobacteriaceae</taxon>
        <taxon>Poritiphilus</taxon>
    </lineage>
</organism>
<dbReference type="Proteomes" id="UP000475249">
    <property type="component" value="Unassembled WGS sequence"/>
</dbReference>
<gene>
    <name evidence="6" type="ORF">GTQ38_12935</name>
</gene>
<evidence type="ECO:0000259" key="5">
    <source>
        <dbReference type="PROSITE" id="PS51007"/>
    </source>
</evidence>
<comment type="caution">
    <text evidence="6">The sequence shown here is derived from an EMBL/GenBank/DDBJ whole genome shotgun (WGS) entry which is preliminary data.</text>
</comment>
<evidence type="ECO:0000313" key="6">
    <source>
        <dbReference type="EMBL" id="NAS12916.1"/>
    </source>
</evidence>
<evidence type="ECO:0000256" key="4">
    <source>
        <dbReference type="PROSITE-ProRule" id="PRU00433"/>
    </source>
</evidence>
<dbReference type="Gene3D" id="1.10.760.10">
    <property type="entry name" value="Cytochrome c-like domain"/>
    <property type="match status" value="1"/>
</dbReference>